<dbReference type="AlphaFoldDB" id="A0A3D8R587"/>
<dbReference type="GeneID" id="38119221"/>
<evidence type="ECO:0000313" key="3">
    <source>
        <dbReference type="Proteomes" id="UP000256690"/>
    </source>
</evidence>
<name>A0A3D8R587_9EURO</name>
<gene>
    <name evidence="2" type="ORF">DSM5745_08851</name>
</gene>
<accession>A0A3D8R587</accession>
<evidence type="ECO:0000256" key="1">
    <source>
        <dbReference type="SAM" id="MobiDB-lite"/>
    </source>
</evidence>
<proteinExistence type="predicted"/>
<feature type="region of interest" description="Disordered" evidence="1">
    <location>
        <begin position="25"/>
        <end position="61"/>
    </location>
</feature>
<evidence type="ECO:0000313" key="2">
    <source>
        <dbReference type="EMBL" id="RDW69091.1"/>
    </source>
</evidence>
<dbReference type="Proteomes" id="UP000256690">
    <property type="component" value="Unassembled WGS sequence"/>
</dbReference>
<comment type="caution">
    <text evidence="2">The sequence shown here is derived from an EMBL/GenBank/DDBJ whole genome shotgun (WGS) entry which is preliminary data.</text>
</comment>
<dbReference type="EMBL" id="PVWQ01000011">
    <property type="protein sequence ID" value="RDW69091.1"/>
    <property type="molecule type" value="Genomic_DNA"/>
</dbReference>
<sequence>MVEILRRDPSAAIIKTIAEQHLAKRLAPSRQLDEEAPGEVEDQPAKTQVNGKSVEVVHEVP</sequence>
<organism evidence="2 3">
    <name type="scientific">Aspergillus mulundensis</name>
    <dbReference type="NCBI Taxonomy" id="1810919"/>
    <lineage>
        <taxon>Eukaryota</taxon>
        <taxon>Fungi</taxon>
        <taxon>Dikarya</taxon>
        <taxon>Ascomycota</taxon>
        <taxon>Pezizomycotina</taxon>
        <taxon>Eurotiomycetes</taxon>
        <taxon>Eurotiomycetidae</taxon>
        <taxon>Eurotiales</taxon>
        <taxon>Aspergillaceae</taxon>
        <taxon>Aspergillus</taxon>
        <taxon>Aspergillus subgen. Nidulantes</taxon>
    </lineage>
</organism>
<keyword evidence="3" id="KW-1185">Reference proteome</keyword>
<dbReference type="RefSeq" id="XP_026600880.1">
    <property type="nucleotide sequence ID" value="XM_026750867.1"/>
</dbReference>
<reference evidence="2 3" key="1">
    <citation type="journal article" date="2018" name="IMA Fungus">
        <title>IMA Genome-F 9: Draft genome sequence of Annulohypoxylon stygium, Aspergillus mulundensis, Berkeleyomyces basicola (syn. Thielaviopsis basicola), Ceratocystis smalleyi, two Cercospora beticola strains, Coleophoma cylindrospora, Fusarium fracticaudum, Phialophora cf. hyalina, and Morchella septimelata.</title>
        <authorList>
            <person name="Wingfield B.D."/>
            <person name="Bills G.F."/>
            <person name="Dong Y."/>
            <person name="Huang W."/>
            <person name="Nel W.J."/>
            <person name="Swalarsk-Parry B.S."/>
            <person name="Vaghefi N."/>
            <person name="Wilken P.M."/>
            <person name="An Z."/>
            <person name="de Beer Z.W."/>
            <person name="De Vos L."/>
            <person name="Chen L."/>
            <person name="Duong T.A."/>
            <person name="Gao Y."/>
            <person name="Hammerbacher A."/>
            <person name="Kikkert J.R."/>
            <person name="Li Y."/>
            <person name="Li H."/>
            <person name="Li K."/>
            <person name="Li Q."/>
            <person name="Liu X."/>
            <person name="Ma X."/>
            <person name="Naidoo K."/>
            <person name="Pethybridge S.J."/>
            <person name="Sun J."/>
            <person name="Steenkamp E.T."/>
            <person name="van der Nest M.A."/>
            <person name="van Wyk S."/>
            <person name="Wingfield M.J."/>
            <person name="Xiong C."/>
            <person name="Yue Q."/>
            <person name="Zhang X."/>
        </authorList>
    </citation>
    <scope>NUCLEOTIDE SEQUENCE [LARGE SCALE GENOMIC DNA]</scope>
    <source>
        <strain evidence="2 3">DSM 5745</strain>
    </source>
</reference>
<protein>
    <submittedName>
        <fullName evidence="2">Uncharacterized protein</fullName>
    </submittedName>
</protein>